<sequence length="225" mass="26151">MSLRQAMNRQKDFEREMRAIYGGLTKEALKDEYNLNIEGTSISELERNYEKEISSKKLYDADAIDELYEMMKSKANLYGIKEFKSDLKSKDEKAKELIEFNPFAFYKDQNSPKVIMTRKSNKDFLEKMKKKNIEMYGFSERGLFGLFNEKSYLKDTDRDGIPDIEEIGRGMNPYSVNSSGDRFNDKEAIALGIYARHILPEDKNRDGSILDDIPKNKDLGLELEI</sequence>
<dbReference type="AlphaFoldDB" id="A0A943SNP4"/>
<name>A0A943SNP4_9FIRM</name>
<proteinExistence type="predicted"/>
<protein>
    <submittedName>
        <fullName evidence="1">Uncharacterized protein</fullName>
    </submittedName>
</protein>
<comment type="caution">
    <text evidence="1">The sequence shown here is derived from an EMBL/GenBank/DDBJ whole genome shotgun (WGS) entry which is preliminary data.</text>
</comment>
<dbReference type="Proteomes" id="UP000748991">
    <property type="component" value="Unassembled WGS sequence"/>
</dbReference>
<gene>
    <name evidence="1" type="ORF">KH327_06110</name>
</gene>
<dbReference type="EMBL" id="JAGZZP010000010">
    <property type="protein sequence ID" value="MBS6535388.1"/>
    <property type="molecule type" value="Genomic_DNA"/>
</dbReference>
<accession>A0A943SNP4</accession>
<evidence type="ECO:0000313" key="1">
    <source>
        <dbReference type="EMBL" id="MBS6535388.1"/>
    </source>
</evidence>
<evidence type="ECO:0000313" key="2">
    <source>
        <dbReference type="Proteomes" id="UP000748991"/>
    </source>
</evidence>
<dbReference type="RefSeq" id="WP_278637970.1">
    <property type="nucleotide sequence ID" value="NZ_JAGZZP010000010.1"/>
</dbReference>
<organism evidence="1 2">
    <name type="scientific">Peptoniphilus harei</name>
    <dbReference type="NCBI Taxonomy" id="54005"/>
    <lineage>
        <taxon>Bacteria</taxon>
        <taxon>Bacillati</taxon>
        <taxon>Bacillota</taxon>
        <taxon>Tissierellia</taxon>
        <taxon>Tissierellales</taxon>
        <taxon>Peptoniphilaceae</taxon>
        <taxon>Peptoniphilus</taxon>
    </lineage>
</organism>
<reference evidence="1" key="1">
    <citation type="submission" date="2021-02" db="EMBL/GenBank/DDBJ databases">
        <title>Infant gut strain persistence is associated with maternal origin, phylogeny, and functional potential including surface adhesion and iron acquisition.</title>
        <authorList>
            <person name="Lou Y.C."/>
        </authorList>
    </citation>
    <scope>NUCLEOTIDE SEQUENCE</scope>
    <source>
        <strain evidence="1">L3_060_052G1_dasL3_060_052G1_concoct_1</strain>
    </source>
</reference>